<gene>
    <name evidence="6" type="ORF">J2S66_000816</name>
</gene>
<dbReference type="InterPro" id="IPR001680">
    <property type="entry name" value="WD40_rpt"/>
</dbReference>
<keyword evidence="2" id="KW-0677">Repeat</keyword>
<feature type="transmembrane region" description="Helical" evidence="4">
    <location>
        <begin position="209"/>
        <end position="231"/>
    </location>
</feature>
<evidence type="ECO:0000313" key="6">
    <source>
        <dbReference type="EMBL" id="MDR6592432.1"/>
    </source>
</evidence>
<dbReference type="SUPFAM" id="SSF82171">
    <property type="entry name" value="DPP6 N-terminal domain-like"/>
    <property type="match status" value="1"/>
</dbReference>
<dbReference type="SMART" id="SM00255">
    <property type="entry name" value="TIR"/>
    <property type="match status" value="1"/>
</dbReference>
<keyword evidence="4" id="KW-0812">Transmembrane</keyword>
<dbReference type="Pfam" id="PF00400">
    <property type="entry name" value="WD40"/>
    <property type="match status" value="4"/>
</dbReference>
<dbReference type="EMBL" id="JAVDSG010000001">
    <property type="protein sequence ID" value="MDR6592432.1"/>
    <property type="molecule type" value="Genomic_DNA"/>
</dbReference>
<dbReference type="InterPro" id="IPR000157">
    <property type="entry name" value="TIR_dom"/>
</dbReference>
<keyword evidence="7" id="KW-1185">Reference proteome</keyword>
<feature type="region of interest" description="Disordered" evidence="3">
    <location>
        <begin position="1"/>
        <end position="20"/>
    </location>
</feature>
<name>A0ABU1PP38_9PSEU</name>
<keyword evidence="1" id="KW-0853">WD repeat</keyword>
<feature type="compositionally biased region" description="Basic and acidic residues" evidence="3">
    <location>
        <begin position="7"/>
        <end position="20"/>
    </location>
</feature>
<evidence type="ECO:0000259" key="5">
    <source>
        <dbReference type="SMART" id="SM00255"/>
    </source>
</evidence>
<dbReference type="PANTHER" id="PTHR19848:SF8">
    <property type="entry name" value="F-BOX AND WD REPEAT DOMAIN CONTAINING 7"/>
    <property type="match status" value="1"/>
</dbReference>
<keyword evidence="4" id="KW-1133">Transmembrane helix</keyword>
<comment type="caution">
    <text evidence="6">The sequence shown here is derived from an EMBL/GenBank/DDBJ whole genome shotgun (WGS) entry which is preliminary data.</text>
</comment>
<reference evidence="6 7" key="1">
    <citation type="submission" date="2023-07" db="EMBL/GenBank/DDBJ databases">
        <title>Sequencing the genomes of 1000 actinobacteria strains.</title>
        <authorList>
            <person name="Klenk H.-P."/>
        </authorList>
    </citation>
    <scope>NUCLEOTIDE SEQUENCE [LARGE SCALE GENOMIC DNA]</scope>
    <source>
        <strain evidence="6 7">DSM 43749</strain>
    </source>
</reference>
<dbReference type="Proteomes" id="UP001268819">
    <property type="component" value="Unassembled WGS sequence"/>
</dbReference>
<evidence type="ECO:0000256" key="4">
    <source>
        <dbReference type="SAM" id="Phobius"/>
    </source>
</evidence>
<dbReference type="Gene3D" id="3.40.50.10140">
    <property type="entry name" value="Toll/interleukin-1 receptor homology (TIR) domain"/>
    <property type="match status" value="1"/>
</dbReference>
<dbReference type="Gene3D" id="2.130.10.10">
    <property type="entry name" value="YVTN repeat-like/Quinoprotein amine dehydrogenase"/>
    <property type="match status" value="4"/>
</dbReference>
<dbReference type="SMART" id="SM00320">
    <property type="entry name" value="WD40"/>
    <property type="match status" value="10"/>
</dbReference>
<dbReference type="RefSeq" id="WP_310303954.1">
    <property type="nucleotide sequence ID" value="NZ_BAAAXB010000001.1"/>
</dbReference>
<evidence type="ECO:0000313" key="7">
    <source>
        <dbReference type="Proteomes" id="UP001268819"/>
    </source>
</evidence>
<keyword evidence="4" id="KW-0472">Membrane</keyword>
<dbReference type="PANTHER" id="PTHR19848">
    <property type="entry name" value="WD40 REPEAT PROTEIN"/>
    <property type="match status" value="1"/>
</dbReference>
<evidence type="ECO:0000256" key="2">
    <source>
        <dbReference type="ARBA" id="ARBA00022737"/>
    </source>
</evidence>
<evidence type="ECO:0000256" key="3">
    <source>
        <dbReference type="SAM" id="MobiDB-lite"/>
    </source>
</evidence>
<organism evidence="6 7">
    <name type="scientific">Saccharothrix longispora</name>
    <dbReference type="NCBI Taxonomy" id="33920"/>
    <lineage>
        <taxon>Bacteria</taxon>
        <taxon>Bacillati</taxon>
        <taxon>Actinomycetota</taxon>
        <taxon>Actinomycetes</taxon>
        <taxon>Pseudonocardiales</taxon>
        <taxon>Pseudonocardiaceae</taxon>
        <taxon>Saccharothrix</taxon>
    </lineage>
</organism>
<evidence type="ECO:0000256" key="1">
    <source>
        <dbReference type="ARBA" id="ARBA00022574"/>
    </source>
</evidence>
<feature type="region of interest" description="Disordered" evidence="3">
    <location>
        <begin position="671"/>
        <end position="690"/>
    </location>
</feature>
<dbReference type="InterPro" id="IPR015943">
    <property type="entry name" value="WD40/YVTN_repeat-like_dom_sf"/>
</dbReference>
<dbReference type="InterPro" id="IPR036322">
    <property type="entry name" value="WD40_repeat_dom_sf"/>
</dbReference>
<sequence length="1035" mass="109157">MPSPTRLPDDDRTGPPEDPRRDYAAFLSYSRAVDGKLAPALARSLRVFAKPWYKRGALRIFRDDDSLSASPGLWSSIRAGLDGAEFFILLASPEAAASVWVDREVAHWLASRGSAANVLVVVTGGEIAWDRERRDFTVGTTCVPPALRGAFAEEPRWVDLRAVREERHLSSRTPVFQDVVADLAATLRHTSKEDIAGEDLKRHRTTRRVATAGTILLAVLALLAGTAAVIASRNARVADEQRAVAEQGRREAVGRELAALATGAVARDPRTALRLGIASHDVHPGAESLAVLRRLLTTTRLDGRVPDRFREGSAAFLPDGRTVVLNDQDVVTLWDVRADTPAKLTTLESRGRPLPSPDGRTLVVLLTTEPGQVQEFDVWDVADLLRPTRVATRSTTLTGVGAMAFSGDSRTFAMAGVTGNATAVLVWDFGDRAGPSVRHELDPGSSALSLALSPDGRTLAVGDGERTGVSADMRLTLWDLSSPSGATRSSTSRFDSGGRIGTLLFSASGDLLVAGGSGPQGDTHVSTLLIDVRDRTDPRPLGQPLPGTRTTAMTAAIDRAGTTLATSGGPDRAVLLWDIKRPEDPVPVGTLTGHTDGVVSLSFSPDGRTLITNDGRDVFLWHVGGRGAPLPVGNVAGGATSDFHHVVGVASAFDGRTLVIGDDEATLGTWDVSAPDRPTRTSTVGHGDGRFPTTAVAMSPDGRLVAVAGRTSADEPAVFLRDLSDPADPRLVAELPEPDFHSVTALGFAPDGRALAVGGRTYGIRDGGANQGSTAIVETWDVADATAPLKVNTVVVGGQSASGMVAAVDFSPDGTLLAVGRSGDSASDRPSLLLWDFTDPRSPRQAGPPLSDGPGRIKAVAFSPDGRTLAAGFGTRSLQDSSDGEVVLWDVSTPRNPVRIGRPLVGHGGEVGAIAFAPDGRTLATTGDELDGRPASLMLWDLTDLPRVHPVGHLSQTRERAVTAVAFAPDGRSLMTGGNSVDARHASATLWDLAPLLDLRDREVRLACAVAGGGLDEDEWRRFVPDLDHRPTCPS</sequence>
<accession>A0ABU1PP38</accession>
<dbReference type="SUPFAM" id="SSF52200">
    <property type="entry name" value="Toll/Interleukin receptor TIR domain"/>
    <property type="match status" value="1"/>
</dbReference>
<dbReference type="InterPro" id="IPR035897">
    <property type="entry name" value="Toll_tir_struct_dom_sf"/>
</dbReference>
<protein>
    <submittedName>
        <fullName evidence="6">WD40 repeat protein</fullName>
    </submittedName>
</protein>
<proteinExistence type="predicted"/>
<dbReference type="SUPFAM" id="SSF50978">
    <property type="entry name" value="WD40 repeat-like"/>
    <property type="match status" value="1"/>
</dbReference>
<feature type="domain" description="TIR" evidence="5">
    <location>
        <begin position="22"/>
        <end position="167"/>
    </location>
</feature>